<keyword evidence="2" id="KW-0479">Metal-binding</keyword>
<dbReference type="Gene3D" id="3.20.20.370">
    <property type="entry name" value="Glycoside hydrolase/deacetylase"/>
    <property type="match status" value="1"/>
</dbReference>
<sequence length="716" mass="76602">MAAISAAGGVLSLTPKAGAYFYESLTCQAATSNGYTSIQMGIKGPAGGSLTLEIQTQTSCTATTHTSNFYAISGLTGATQTLTIPLTSFTGANNDAITAFVWSGFSSNAAEWQLSNVEFGCGGAASSSAVAVSTIATPTVRATSTLATSIIPAGTCAPLVVDDWTSQSRLTFLFYNAMLEPTSDDASMTSLVVGPAKNRVTVNPKDTSSYFYSQLGCTNAKNIYGGLSLRIKAPAGTTFSVQLESSAACDVGSTVAVSQTTTQLGWTFDDTEKVYTIPFSKYTNLDTSKLVTLFFNGFTQSVVFGPVAFYCGSTGTEYIVSTTTPVAGPSSTVAAPTGTAAALVVDRFADAGSNALGFWHGADEGLTTTYASSKLTLKSTDADYAYYTQVSGSCSDFSKYKGSYLHIAYTGSTAFTVSLQQHNSQCNDAIAPYPETWDSAEASRYAKDGHIYIPMNHFNINLTRTVGIAIKGFYLTDPVTLSLIEIIPSVPAGTVIPSKLETGTLAFACTRPNSFAFAIDDGSPEYAQEVMNVIKSEGIKVTFFTVGAPLLDASTNLTNVYREMQSQGHQIALHSYTHPKMEGLPDYDAIDWEYNEDIKAVDKQLNGLHTPYFRPPFGTEGARMRSRLANAVGTPPTITMWSVDVEDWLWAQTDTPEQQLTSFQRDVDKGGNLVVLHYLYPSTVSYLRQFIQKAKATGKQLMRVDQCMMDPNAPPL</sequence>
<evidence type="ECO:0000256" key="5">
    <source>
        <dbReference type="ARBA" id="ARBA00023277"/>
    </source>
</evidence>
<dbReference type="InterPro" id="IPR011330">
    <property type="entry name" value="Glyco_hydro/deAcase_b/a-brl"/>
</dbReference>
<evidence type="ECO:0000256" key="6">
    <source>
        <dbReference type="ARBA" id="ARBA00023285"/>
    </source>
</evidence>
<dbReference type="Proteomes" id="UP000799428">
    <property type="component" value="Unassembled WGS sequence"/>
</dbReference>
<keyword evidence="6" id="KW-0170">Cobalt</keyword>
<comment type="cofactor">
    <cofactor evidence="1">
        <name>Co(2+)</name>
        <dbReference type="ChEBI" id="CHEBI:48828"/>
    </cofactor>
</comment>
<dbReference type="GO" id="GO:0046872">
    <property type="term" value="F:metal ion binding"/>
    <property type="evidence" value="ECO:0007669"/>
    <property type="project" value="UniProtKB-KW"/>
</dbReference>
<dbReference type="EMBL" id="MU005769">
    <property type="protein sequence ID" value="KAF2710087.1"/>
    <property type="molecule type" value="Genomic_DNA"/>
</dbReference>
<dbReference type="Pfam" id="PF01522">
    <property type="entry name" value="Polysacc_deac_1"/>
    <property type="match status" value="1"/>
</dbReference>
<evidence type="ECO:0000313" key="9">
    <source>
        <dbReference type="Proteomes" id="UP000799428"/>
    </source>
</evidence>
<evidence type="ECO:0000256" key="4">
    <source>
        <dbReference type="ARBA" id="ARBA00022801"/>
    </source>
</evidence>
<dbReference type="InterPro" id="IPR002509">
    <property type="entry name" value="NODB_dom"/>
</dbReference>
<evidence type="ECO:0000256" key="2">
    <source>
        <dbReference type="ARBA" id="ARBA00022723"/>
    </source>
</evidence>
<evidence type="ECO:0000313" key="8">
    <source>
        <dbReference type="EMBL" id="KAF2710087.1"/>
    </source>
</evidence>
<accession>A0A6G1KCK7</accession>
<dbReference type="CDD" id="cd10917">
    <property type="entry name" value="CE4_NodB_like_6s_7s"/>
    <property type="match status" value="1"/>
</dbReference>
<evidence type="ECO:0000256" key="3">
    <source>
        <dbReference type="ARBA" id="ARBA00022729"/>
    </source>
</evidence>
<dbReference type="AlphaFoldDB" id="A0A6G1KCK7"/>
<proteinExistence type="predicted"/>
<dbReference type="PANTHER" id="PTHR46471:SF6">
    <property type="entry name" value="GLYCOSYL HYDROLASE"/>
    <property type="match status" value="1"/>
</dbReference>
<dbReference type="GO" id="GO:0005975">
    <property type="term" value="P:carbohydrate metabolic process"/>
    <property type="evidence" value="ECO:0007669"/>
    <property type="project" value="InterPro"/>
</dbReference>
<dbReference type="PANTHER" id="PTHR46471">
    <property type="entry name" value="CHITIN DEACETYLASE"/>
    <property type="match status" value="1"/>
</dbReference>
<reference evidence="8" key="1">
    <citation type="journal article" date="2020" name="Stud. Mycol.">
        <title>101 Dothideomycetes genomes: a test case for predicting lifestyles and emergence of pathogens.</title>
        <authorList>
            <person name="Haridas S."/>
            <person name="Albert R."/>
            <person name="Binder M."/>
            <person name="Bloem J."/>
            <person name="Labutti K."/>
            <person name="Salamov A."/>
            <person name="Andreopoulos B."/>
            <person name="Baker S."/>
            <person name="Barry K."/>
            <person name="Bills G."/>
            <person name="Bluhm B."/>
            <person name="Cannon C."/>
            <person name="Castanera R."/>
            <person name="Culley D."/>
            <person name="Daum C."/>
            <person name="Ezra D."/>
            <person name="Gonzalez J."/>
            <person name="Henrissat B."/>
            <person name="Kuo A."/>
            <person name="Liang C."/>
            <person name="Lipzen A."/>
            <person name="Lutzoni F."/>
            <person name="Magnuson J."/>
            <person name="Mondo S."/>
            <person name="Nolan M."/>
            <person name="Ohm R."/>
            <person name="Pangilinan J."/>
            <person name="Park H.-J."/>
            <person name="Ramirez L."/>
            <person name="Alfaro M."/>
            <person name="Sun H."/>
            <person name="Tritt A."/>
            <person name="Yoshinaga Y."/>
            <person name="Zwiers L.-H."/>
            <person name="Turgeon B."/>
            <person name="Goodwin S."/>
            <person name="Spatafora J."/>
            <person name="Crous P."/>
            <person name="Grigoriev I."/>
        </authorList>
    </citation>
    <scope>NUCLEOTIDE SEQUENCE</scope>
    <source>
        <strain evidence="8">CBS 279.74</strain>
    </source>
</reference>
<keyword evidence="5" id="KW-0119">Carbohydrate metabolism</keyword>
<protein>
    <submittedName>
        <fullName evidence="8">Carbohydrate esterase family 4 protein</fullName>
    </submittedName>
</protein>
<evidence type="ECO:0000259" key="7">
    <source>
        <dbReference type="PROSITE" id="PS51677"/>
    </source>
</evidence>
<evidence type="ECO:0000256" key="1">
    <source>
        <dbReference type="ARBA" id="ARBA00001941"/>
    </source>
</evidence>
<name>A0A6G1KCK7_9PLEO</name>
<dbReference type="PROSITE" id="PS51677">
    <property type="entry name" value="NODB"/>
    <property type="match status" value="1"/>
</dbReference>
<keyword evidence="3" id="KW-0732">Signal</keyword>
<dbReference type="OrthoDB" id="2128708at2759"/>
<keyword evidence="4" id="KW-0378">Hydrolase</keyword>
<dbReference type="SUPFAM" id="SSF88713">
    <property type="entry name" value="Glycoside hydrolase/deacetylase"/>
    <property type="match status" value="1"/>
</dbReference>
<keyword evidence="9" id="KW-1185">Reference proteome</keyword>
<organism evidence="8 9">
    <name type="scientific">Pleomassaria siparia CBS 279.74</name>
    <dbReference type="NCBI Taxonomy" id="1314801"/>
    <lineage>
        <taxon>Eukaryota</taxon>
        <taxon>Fungi</taxon>
        <taxon>Dikarya</taxon>
        <taxon>Ascomycota</taxon>
        <taxon>Pezizomycotina</taxon>
        <taxon>Dothideomycetes</taxon>
        <taxon>Pleosporomycetidae</taxon>
        <taxon>Pleosporales</taxon>
        <taxon>Pleomassariaceae</taxon>
        <taxon>Pleomassaria</taxon>
    </lineage>
</organism>
<dbReference type="GO" id="GO:0016810">
    <property type="term" value="F:hydrolase activity, acting on carbon-nitrogen (but not peptide) bonds"/>
    <property type="evidence" value="ECO:0007669"/>
    <property type="project" value="InterPro"/>
</dbReference>
<gene>
    <name evidence="8" type="ORF">K504DRAFT_251292</name>
</gene>
<feature type="domain" description="NodB homology" evidence="7">
    <location>
        <begin position="513"/>
        <end position="702"/>
    </location>
</feature>